<dbReference type="RefSeq" id="WP_179461881.1">
    <property type="nucleotide sequence ID" value="NZ_JACBZX010000001.1"/>
</dbReference>
<dbReference type="PANTHER" id="PTHR34856:SF2">
    <property type="entry name" value="PROTEIN NRFD"/>
    <property type="match status" value="1"/>
</dbReference>
<evidence type="ECO:0000313" key="9">
    <source>
        <dbReference type="Proteomes" id="UP000592181"/>
    </source>
</evidence>
<dbReference type="InterPro" id="IPR052049">
    <property type="entry name" value="Electron_transfer_protein"/>
</dbReference>
<comment type="caution">
    <text evidence="8">The sequence shown here is derived from an EMBL/GenBank/DDBJ whole genome shotgun (WGS) entry which is preliminary data.</text>
</comment>
<dbReference type="InterPro" id="IPR005614">
    <property type="entry name" value="NrfD-like"/>
</dbReference>
<name>A0A852WZC0_9MICO</name>
<dbReference type="AlphaFoldDB" id="A0A852WZC0"/>
<keyword evidence="9" id="KW-1185">Reference proteome</keyword>
<feature type="region of interest" description="Disordered" evidence="7">
    <location>
        <begin position="1"/>
        <end position="63"/>
    </location>
</feature>
<evidence type="ECO:0000256" key="7">
    <source>
        <dbReference type="SAM" id="MobiDB-lite"/>
    </source>
</evidence>
<dbReference type="EMBL" id="JACBZX010000001">
    <property type="protein sequence ID" value="NYG36362.1"/>
    <property type="molecule type" value="Genomic_DNA"/>
</dbReference>
<dbReference type="Proteomes" id="UP000592181">
    <property type="component" value="Unassembled WGS sequence"/>
</dbReference>
<sequence length="386" mass="40183">MSTSPFDSYRPPEGEGRRRRRGGERGGDRSAAGGAGSGGRRERAGDWLTGRARGRGEQPVVPEPEFASYYGQPVVKPVPWGHEIPAYLFLGGLAAGSGMLAAGAHATGLAVLRRNARLTSMTAVALSGAALVADLGRPERFLNMMRTVKLTSPMSVGTWIFSGFSGFASVATAAEVDRMLGGRDGGRGLPVVGSLLRWVEPVGSLGAFFFGPPLAAYTAVLLSDTATPVWFESRRGLPFVFVSSAAMASGGMQLVLTPAAETVPAQRLAVLGAVGDYVAMERVERHLHGLGIDDVLHEGAAGQKLRAAKALTVGGGVLSLLARRSRLAAVACGLALAAGSALTRFAVVEAGQESARDPRHTVATQQARLEERRARGVVDDSITTAG</sequence>
<accession>A0A852WZC0</accession>
<evidence type="ECO:0000313" key="8">
    <source>
        <dbReference type="EMBL" id="NYG36362.1"/>
    </source>
</evidence>
<keyword evidence="6" id="KW-0472">Membrane</keyword>
<protein>
    <submittedName>
        <fullName evidence="8">Formate-dependent nitrite reductase membrane component NrfD</fullName>
    </submittedName>
</protein>
<comment type="similarity">
    <text evidence="2">Belongs to the NrfD family.</text>
</comment>
<proteinExistence type="inferred from homology"/>
<keyword evidence="5" id="KW-1133">Transmembrane helix</keyword>
<evidence type="ECO:0000256" key="3">
    <source>
        <dbReference type="ARBA" id="ARBA00022475"/>
    </source>
</evidence>
<reference evidence="8 9" key="1">
    <citation type="submission" date="2020-07" db="EMBL/GenBank/DDBJ databases">
        <title>Sequencing the genomes of 1000 actinobacteria strains.</title>
        <authorList>
            <person name="Klenk H.-P."/>
        </authorList>
    </citation>
    <scope>NUCLEOTIDE SEQUENCE [LARGE SCALE GENOMIC DNA]</scope>
    <source>
        <strain evidence="8 9">DSM 24723</strain>
    </source>
</reference>
<dbReference type="PANTHER" id="PTHR34856">
    <property type="entry name" value="PROTEIN NRFD"/>
    <property type="match status" value="1"/>
</dbReference>
<evidence type="ECO:0000256" key="1">
    <source>
        <dbReference type="ARBA" id="ARBA00004651"/>
    </source>
</evidence>
<comment type="subcellular location">
    <subcellularLocation>
        <location evidence="1">Cell membrane</location>
        <topology evidence="1">Multi-pass membrane protein</topology>
    </subcellularLocation>
</comment>
<dbReference type="GO" id="GO:0005886">
    <property type="term" value="C:plasma membrane"/>
    <property type="evidence" value="ECO:0007669"/>
    <property type="project" value="UniProtKB-SubCell"/>
</dbReference>
<evidence type="ECO:0000256" key="4">
    <source>
        <dbReference type="ARBA" id="ARBA00022692"/>
    </source>
</evidence>
<dbReference type="Pfam" id="PF03916">
    <property type="entry name" value="NrfD"/>
    <property type="match status" value="1"/>
</dbReference>
<gene>
    <name evidence="8" type="ORF">BJY28_000831</name>
</gene>
<keyword evidence="4" id="KW-0812">Transmembrane</keyword>
<keyword evidence="3" id="KW-1003">Cell membrane</keyword>
<organism evidence="8 9">
    <name type="scientific">Janibacter alkaliphilus</name>
    <dbReference type="NCBI Taxonomy" id="1069963"/>
    <lineage>
        <taxon>Bacteria</taxon>
        <taxon>Bacillati</taxon>
        <taxon>Actinomycetota</taxon>
        <taxon>Actinomycetes</taxon>
        <taxon>Micrococcales</taxon>
        <taxon>Intrasporangiaceae</taxon>
        <taxon>Janibacter</taxon>
    </lineage>
</organism>
<evidence type="ECO:0000256" key="6">
    <source>
        <dbReference type="ARBA" id="ARBA00023136"/>
    </source>
</evidence>
<dbReference type="Gene3D" id="1.20.1630.10">
    <property type="entry name" value="Formate dehydrogenase/DMSO reductase domain"/>
    <property type="match status" value="1"/>
</dbReference>
<evidence type="ECO:0000256" key="2">
    <source>
        <dbReference type="ARBA" id="ARBA00008929"/>
    </source>
</evidence>
<evidence type="ECO:0000256" key="5">
    <source>
        <dbReference type="ARBA" id="ARBA00022989"/>
    </source>
</evidence>